<dbReference type="InterPro" id="IPR051531">
    <property type="entry name" value="N-acetyltransferase"/>
</dbReference>
<dbReference type="EMBL" id="WBVT01000006">
    <property type="protein sequence ID" value="KAB7790914.1"/>
    <property type="molecule type" value="Genomic_DNA"/>
</dbReference>
<dbReference type="GO" id="GO:0005737">
    <property type="term" value="C:cytoplasm"/>
    <property type="evidence" value="ECO:0007669"/>
    <property type="project" value="TreeGrafter"/>
</dbReference>
<accession>A0A6I1GGX1</accession>
<evidence type="ECO:0000313" key="5">
    <source>
        <dbReference type="EMBL" id="KAB7790914.1"/>
    </source>
</evidence>
<organism evidence="5 6">
    <name type="scientific">Bifidobacterium leontopitheci</name>
    <dbReference type="NCBI Taxonomy" id="2650774"/>
    <lineage>
        <taxon>Bacteria</taxon>
        <taxon>Bacillati</taxon>
        <taxon>Actinomycetota</taxon>
        <taxon>Actinomycetes</taxon>
        <taxon>Bifidobacteriales</taxon>
        <taxon>Bifidobacteriaceae</taxon>
        <taxon>Bifidobacterium</taxon>
    </lineage>
</organism>
<dbReference type="Gene3D" id="3.40.630.30">
    <property type="match status" value="1"/>
</dbReference>
<comment type="similarity">
    <text evidence="3">Belongs to the acetyltransferase family. RimJ subfamily.</text>
</comment>
<keyword evidence="6" id="KW-1185">Reference proteome</keyword>
<dbReference type="PANTHER" id="PTHR43792:SF8">
    <property type="entry name" value="[RIBOSOMAL PROTEIN US5]-ALANINE N-ACETYLTRANSFERASE"/>
    <property type="match status" value="1"/>
</dbReference>
<evidence type="ECO:0000256" key="3">
    <source>
        <dbReference type="ARBA" id="ARBA00038502"/>
    </source>
</evidence>
<dbReference type="AlphaFoldDB" id="A0A6I1GGX1"/>
<dbReference type="GO" id="GO:0008999">
    <property type="term" value="F:protein-N-terminal-alanine acetyltransferase activity"/>
    <property type="evidence" value="ECO:0007669"/>
    <property type="project" value="TreeGrafter"/>
</dbReference>
<dbReference type="PANTHER" id="PTHR43792">
    <property type="entry name" value="GNAT FAMILY, PUTATIVE (AFU_ORTHOLOGUE AFUA_3G00765)-RELATED-RELATED"/>
    <property type="match status" value="1"/>
</dbReference>
<dbReference type="Pfam" id="PF13302">
    <property type="entry name" value="Acetyltransf_3"/>
    <property type="match status" value="1"/>
</dbReference>
<keyword evidence="2" id="KW-0012">Acyltransferase</keyword>
<proteinExistence type="inferred from homology"/>
<dbReference type="InterPro" id="IPR016181">
    <property type="entry name" value="Acyl_CoA_acyltransferase"/>
</dbReference>
<reference evidence="5 6" key="1">
    <citation type="submission" date="2019-09" db="EMBL/GenBank/DDBJ databases">
        <title>Characterization of the phylogenetic diversity of two novel species belonging to the genus Bifidobacterium: Bifidobacterium cebidarum sp. nov. and Bifidobacterium leontopitheci sp. nov.</title>
        <authorList>
            <person name="Lugli G.A."/>
            <person name="Duranti S."/>
            <person name="Milani C."/>
            <person name="Turroni F."/>
            <person name="Ventura M."/>
        </authorList>
    </citation>
    <scope>NUCLEOTIDE SEQUENCE [LARGE SCALE GENOMIC DNA]</scope>
    <source>
        <strain evidence="5 6">LMG 31471</strain>
    </source>
</reference>
<keyword evidence="1 5" id="KW-0808">Transferase</keyword>
<dbReference type="PROSITE" id="PS51186">
    <property type="entry name" value="GNAT"/>
    <property type="match status" value="1"/>
</dbReference>
<feature type="domain" description="N-acetyltransferase" evidence="4">
    <location>
        <begin position="1"/>
        <end position="138"/>
    </location>
</feature>
<evidence type="ECO:0000256" key="2">
    <source>
        <dbReference type="ARBA" id="ARBA00023315"/>
    </source>
</evidence>
<evidence type="ECO:0000313" key="6">
    <source>
        <dbReference type="Proteomes" id="UP000441772"/>
    </source>
</evidence>
<sequence>MHGAAPSYNQWMQQQRRNAQEGRGMVFVMEYQMRIVGQISLGAIDLGSMRTGVVGYWVDRRYAGRGFAPMAVSLLADWAFADPSGPRLHRLEIALLPENERSRSVARKVGCHYEGIRRKYMFVNGRWRDHETYSLLAEDRDGGFADRLMAARLTSRHAKTQSVQS</sequence>
<gene>
    <name evidence="5" type="ORF">F7D09_0649</name>
</gene>
<dbReference type="Proteomes" id="UP000441772">
    <property type="component" value="Unassembled WGS sequence"/>
</dbReference>
<protein>
    <submittedName>
        <fullName evidence="5">Ribosomal-protein-alanine acetyl transferase</fullName>
    </submittedName>
</protein>
<evidence type="ECO:0000259" key="4">
    <source>
        <dbReference type="PROSITE" id="PS51186"/>
    </source>
</evidence>
<evidence type="ECO:0000256" key="1">
    <source>
        <dbReference type="ARBA" id="ARBA00022679"/>
    </source>
</evidence>
<dbReference type="InterPro" id="IPR000182">
    <property type="entry name" value="GNAT_dom"/>
</dbReference>
<dbReference type="SUPFAM" id="SSF55729">
    <property type="entry name" value="Acyl-CoA N-acyltransferases (Nat)"/>
    <property type="match status" value="1"/>
</dbReference>
<comment type="caution">
    <text evidence="5">The sequence shown here is derived from an EMBL/GenBank/DDBJ whole genome shotgun (WGS) entry which is preliminary data.</text>
</comment>
<name>A0A6I1GGX1_9BIFI</name>